<evidence type="ECO:0000313" key="1">
    <source>
        <dbReference type="EMBL" id="KAG8468631.1"/>
    </source>
</evidence>
<reference evidence="1" key="1">
    <citation type="submission" date="2021-05" db="EMBL/GenBank/DDBJ databases">
        <title>The genome of the haptophyte Pavlova lutheri (Diacronema luteri, Pavlovales) - a model for lipid biosynthesis in eukaryotic algae.</title>
        <authorList>
            <person name="Hulatt C.J."/>
            <person name="Posewitz M.C."/>
        </authorList>
    </citation>
    <scope>NUCLEOTIDE SEQUENCE</scope>
    <source>
        <strain evidence="1">NIVA-4/92</strain>
    </source>
</reference>
<dbReference type="AlphaFoldDB" id="A0A8J5XTH5"/>
<sequence length="351" mass="37764">MGDEQHSGEDGRGSKAPGARRPVRIAACVTGLLRTWRFASPSVLSAVLLARPDDVLETFLHFGSPNVSHVGAVRAALPPGVHVSRYSGVEHASYRVAPMNRRNSLNLAVGNALAFERVVAREHEVGARFDWVVRMRTDDVVHFQVMLNLPPPSDERVYSNWLGGCHDTNVPRLCVKDTFAVLTRGAAATYYEGFLRSYADNGFARLIRSWRSPSWCPECRLGIVLRAANVSVHLIPRSVVLLRAADVARRRQQLRNDTALIGELSRAATRRADAVLCANLTGIVAGAPSAIGAPAIAGAACARAANVFIIPDDDGVPRKVVATLGAGALVGRTCRAANVASRERTCPLDRG</sequence>
<name>A0A8J5XTH5_DIALT</name>
<organism evidence="1 2">
    <name type="scientific">Diacronema lutheri</name>
    <name type="common">Unicellular marine alga</name>
    <name type="synonym">Monochrysis lutheri</name>
    <dbReference type="NCBI Taxonomy" id="2081491"/>
    <lineage>
        <taxon>Eukaryota</taxon>
        <taxon>Haptista</taxon>
        <taxon>Haptophyta</taxon>
        <taxon>Pavlovophyceae</taxon>
        <taxon>Pavlovales</taxon>
        <taxon>Pavlovaceae</taxon>
        <taxon>Diacronema</taxon>
    </lineage>
</organism>
<evidence type="ECO:0000313" key="2">
    <source>
        <dbReference type="Proteomes" id="UP000751190"/>
    </source>
</evidence>
<comment type="caution">
    <text evidence="1">The sequence shown here is derived from an EMBL/GenBank/DDBJ whole genome shotgun (WGS) entry which is preliminary data.</text>
</comment>
<accession>A0A8J5XTH5</accession>
<protein>
    <submittedName>
        <fullName evidence="1">Uncharacterized protein</fullName>
    </submittedName>
</protein>
<dbReference type="EMBL" id="JAGTXO010000004">
    <property type="protein sequence ID" value="KAG8468631.1"/>
    <property type="molecule type" value="Genomic_DNA"/>
</dbReference>
<keyword evidence="2" id="KW-1185">Reference proteome</keyword>
<proteinExistence type="predicted"/>
<dbReference type="Proteomes" id="UP000751190">
    <property type="component" value="Unassembled WGS sequence"/>
</dbReference>
<gene>
    <name evidence="1" type="ORF">KFE25_013714</name>
</gene>